<dbReference type="Pfam" id="PF03968">
    <property type="entry name" value="LptD_N"/>
    <property type="match status" value="1"/>
</dbReference>
<feature type="region of interest" description="Disordered" evidence="2">
    <location>
        <begin position="153"/>
        <end position="204"/>
    </location>
</feature>
<feature type="domain" description="Organic solvent tolerance-like N-terminal" evidence="4">
    <location>
        <begin position="38"/>
        <end position="145"/>
    </location>
</feature>
<evidence type="ECO:0000313" key="6">
    <source>
        <dbReference type="Proteomes" id="UP000564677"/>
    </source>
</evidence>
<feature type="signal peptide" evidence="3">
    <location>
        <begin position="1"/>
        <end position="20"/>
    </location>
</feature>
<proteinExistence type="predicted"/>
<name>A0A7X5ZVR0_9SPHN</name>
<evidence type="ECO:0000313" key="5">
    <source>
        <dbReference type="EMBL" id="NIJ65412.1"/>
    </source>
</evidence>
<dbReference type="Gene3D" id="2.60.450.10">
    <property type="entry name" value="Lipopolysaccharide (LPS) transport protein A like domain"/>
    <property type="match status" value="1"/>
</dbReference>
<feature type="chain" id="PRO_5031324381" evidence="3">
    <location>
        <begin position="21"/>
        <end position="204"/>
    </location>
</feature>
<accession>A0A7X5ZVR0</accession>
<evidence type="ECO:0000256" key="2">
    <source>
        <dbReference type="SAM" id="MobiDB-lite"/>
    </source>
</evidence>
<gene>
    <name evidence="5" type="ORF">FHR20_002374</name>
</gene>
<dbReference type="GO" id="GO:0015920">
    <property type="term" value="P:lipopolysaccharide transport"/>
    <property type="evidence" value="ECO:0007669"/>
    <property type="project" value="TreeGrafter"/>
</dbReference>
<dbReference type="Proteomes" id="UP000564677">
    <property type="component" value="Unassembled WGS sequence"/>
</dbReference>
<keyword evidence="1 3" id="KW-0732">Signal</keyword>
<dbReference type="InterPro" id="IPR052037">
    <property type="entry name" value="LPS_export_LptA"/>
</dbReference>
<sequence length="204" mass="20807">MIRATALLPIGFSLALAVSAAPAAAQQRHDSNAPIDFNAQHMELQDKANRVLFSGSVQIRQAEMMLEAARVTVAYTGQITDGSPEVSRLDAAGGVTVTRPDQRATGQFAVYDVNKRIITMVGGVTLKQGANTVSGGRLVINLDTGRATIDGSGVGGSTAVPGTPGVQSRGGRVTGRFSVPKRAAAPAATPTPAPAPAATPAPKP</sequence>
<dbReference type="RefSeq" id="WP_167299810.1">
    <property type="nucleotide sequence ID" value="NZ_JAASQV010000002.1"/>
</dbReference>
<feature type="compositionally biased region" description="Pro residues" evidence="2">
    <location>
        <begin position="189"/>
        <end position="204"/>
    </location>
</feature>
<keyword evidence="6" id="KW-1185">Reference proteome</keyword>
<dbReference type="GO" id="GO:0030288">
    <property type="term" value="C:outer membrane-bounded periplasmic space"/>
    <property type="evidence" value="ECO:0007669"/>
    <property type="project" value="TreeGrafter"/>
</dbReference>
<evidence type="ECO:0000256" key="3">
    <source>
        <dbReference type="SAM" id="SignalP"/>
    </source>
</evidence>
<comment type="caution">
    <text evidence="5">The sequence shown here is derived from an EMBL/GenBank/DDBJ whole genome shotgun (WGS) entry which is preliminary data.</text>
</comment>
<evidence type="ECO:0000256" key="1">
    <source>
        <dbReference type="ARBA" id="ARBA00022729"/>
    </source>
</evidence>
<reference evidence="5 6" key="1">
    <citation type="submission" date="2020-03" db="EMBL/GenBank/DDBJ databases">
        <title>Genomic Encyclopedia of Type Strains, Phase IV (KMG-IV): sequencing the most valuable type-strain genomes for metagenomic binning, comparative biology and taxonomic classification.</title>
        <authorList>
            <person name="Goeker M."/>
        </authorList>
    </citation>
    <scope>NUCLEOTIDE SEQUENCE [LARGE SCALE GENOMIC DNA]</scope>
    <source>
        <strain evidence="5 6">DSM 4733</strain>
    </source>
</reference>
<dbReference type="AlphaFoldDB" id="A0A7X5ZVR0"/>
<protein>
    <submittedName>
        <fullName evidence="5">Lipopolysaccharide export system protein LptA</fullName>
    </submittedName>
</protein>
<dbReference type="InterPro" id="IPR005653">
    <property type="entry name" value="OstA-like_N"/>
</dbReference>
<dbReference type="GO" id="GO:0017089">
    <property type="term" value="F:glycolipid transfer activity"/>
    <property type="evidence" value="ECO:0007669"/>
    <property type="project" value="TreeGrafter"/>
</dbReference>
<dbReference type="GO" id="GO:0009279">
    <property type="term" value="C:cell outer membrane"/>
    <property type="evidence" value="ECO:0007669"/>
    <property type="project" value="TreeGrafter"/>
</dbReference>
<dbReference type="EMBL" id="JAASQV010000002">
    <property type="protein sequence ID" value="NIJ65412.1"/>
    <property type="molecule type" value="Genomic_DNA"/>
</dbReference>
<evidence type="ECO:0000259" key="4">
    <source>
        <dbReference type="Pfam" id="PF03968"/>
    </source>
</evidence>
<dbReference type="PANTHER" id="PTHR36504:SF1">
    <property type="entry name" value="LIPOPOLYSACCHARIDE EXPORT SYSTEM PROTEIN LPTA"/>
    <property type="match status" value="1"/>
</dbReference>
<dbReference type="PANTHER" id="PTHR36504">
    <property type="entry name" value="LIPOPOLYSACCHARIDE EXPORT SYSTEM PROTEIN LPTA"/>
    <property type="match status" value="1"/>
</dbReference>
<organism evidence="5 6">
    <name type="scientific">Sphingomonas leidyi</name>
    <dbReference type="NCBI Taxonomy" id="68569"/>
    <lineage>
        <taxon>Bacteria</taxon>
        <taxon>Pseudomonadati</taxon>
        <taxon>Pseudomonadota</taxon>
        <taxon>Alphaproteobacteria</taxon>
        <taxon>Sphingomonadales</taxon>
        <taxon>Sphingomonadaceae</taxon>
        <taxon>Sphingomonas</taxon>
    </lineage>
</organism>